<dbReference type="SUPFAM" id="SSF51161">
    <property type="entry name" value="Trimeric LpxA-like enzymes"/>
    <property type="match status" value="1"/>
</dbReference>
<feature type="domain" description="PglD N-terminal" evidence="8">
    <location>
        <begin position="2"/>
        <end position="76"/>
    </location>
</feature>
<comment type="caution">
    <text evidence="9">The sequence shown here is derived from an EMBL/GenBank/DDBJ whole genome shotgun (WGS) entry which is preliminary data.</text>
</comment>
<evidence type="ECO:0000256" key="1">
    <source>
        <dbReference type="ARBA" id="ARBA00007274"/>
    </source>
</evidence>
<dbReference type="Gene3D" id="3.40.50.20">
    <property type="match status" value="1"/>
</dbReference>
<keyword evidence="4" id="KW-0677">Repeat</keyword>
<dbReference type="Pfam" id="PF00132">
    <property type="entry name" value="Hexapep"/>
    <property type="match status" value="1"/>
</dbReference>
<reference evidence="10" key="1">
    <citation type="journal article" date="2019" name="Int. J. Syst. Evol. Microbiol.">
        <title>The Global Catalogue of Microorganisms (GCM) 10K type strain sequencing project: providing services to taxonomists for standard genome sequencing and annotation.</title>
        <authorList>
            <consortium name="The Broad Institute Genomics Platform"/>
            <consortium name="The Broad Institute Genome Sequencing Center for Infectious Disease"/>
            <person name="Wu L."/>
            <person name="Ma J."/>
        </authorList>
    </citation>
    <scope>NUCLEOTIDE SEQUENCE [LARGE SCALE GENOMIC DNA]</scope>
    <source>
        <strain evidence="10">CGMCC 1.15342</strain>
    </source>
</reference>
<evidence type="ECO:0000259" key="8">
    <source>
        <dbReference type="Pfam" id="PF17836"/>
    </source>
</evidence>
<keyword evidence="7" id="KW-0012">Acyltransferase</keyword>
<evidence type="ECO:0000256" key="2">
    <source>
        <dbReference type="ARBA" id="ARBA00022605"/>
    </source>
</evidence>
<evidence type="ECO:0000313" key="9">
    <source>
        <dbReference type="EMBL" id="GGC38894.1"/>
    </source>
</evidence>
<proteinExistence type="inferred from homology"/>
<comment type="similarity">
    <text evidence="1">Belongs to the transferase hexapeptide repeat family.</text>
</comment>
<name>A0ABQ1MFK9_9SPHI</name>
<evidence type="ECO:0000256" key="6">
    <source>
        <dbReference type="ARBA" id="ARBA00023154"/>
    </source>
</evidence>
<dbReference type="RefSeq" id="WP_188752633.1">
    <property type="nucleotide sequence ID" value="NZ_BMIK01000013.1"/>
</dbReference>
<dbReference type="NCBIfam" id="TIGR03570">
    <property type="entry name" value="NeuD_NnaD"/>
    <property type="match status" value="1"/>
</dbReference>
<evidence type="ECO:0000256" key="4">
    <source>
        <dbReference type="ARBA" id="ARBA00022737"/>
    </source>
</evidence>
<evidence type="ECO:0000256" key="3">
    <source>
        <dbReference type="ARBA" id="ARBA00022679"/>
    </source>
</evidence>
<keyword evidence="10" id="KW-1185">Reference proteome</keyword>
<keyword evidence="5" id="KW-0220">Diaminopimelate biosynthesis</keyword>
<dbReference type="PROSITE" id="PS00101">
    <property type="entry name" value="HEXAPEP_TRANSFERASES"/>
    <property type="match status" value="1"/>
</dbReference>
<dbReference type="Gene3D" id="2.160.10.10">
    <property type="entry name" value="Hexapeptide repeat proteins"/>
    <property type="match status" value="1"/>
</dbReference>
<dbReference type="InterPro" id="IPR011004">
    <property type="entry name" value="Trimer_LpxA-like_sf"/>
</dbReference>
<dbReference type="InterPro" id="IPR020019">
    <property type="entry name" value="AcTrfase_PglD-like"/>
</dbReference>
<sequence>MIIVGAGGHAKEILTIFSEHREQIDICFFDNISHRESLYSYKVINSIDAVLKYFENTNDFRFVIGVGGVKNRMKIVFEFEKIGGTPTSIISKRAIIGKYDMKLGVGLNIMHNTFISNSVTIGNYSLVNHGASLHHDVKVGNFCEICPMAQLLGSAKVGNHCFIGAGAIILPGIQVGDNVTIGAGALVNKDVESDTTVFGVPATSR</sequence>
<dbReference type="EMBL" id="BMIK01000013">
    <property type="protein sequence ID" value="GGC38894.1"/>
    <property type="molecule type" value="Genomic_DNA"/>
</dbReference>
<dbReference type="PANTHER" id="PTHR43300:SF10">
    <property type="entry name" value="2,3,4,5-TETRAHYDROPYRIDINE-2,6-DICARBOXYLATE N-ACETYLTRANSFERASE"/>
    <property type="match status" value="1"/>
</dbReference>
<evidence type="ECO:0000313" key="10">
    <source>
        <dbReference type="Proteomes" id="UP000597338"/>
    </source>
</evidence>
<keyword evidence="3" id="KW-0808">Transferase</keyword>
<evidence type="ECO:0000256" key="7">
    <source>
        <dbReference type="ARBA" id="ARBA00023315"/>
    </source>
</evidence>
<dbReference type="InterPro" id="IPR018357">
    <property type="entry name" value="Hexapep_transf_CS"/>
</dbReference>
<dbReference type="Pfam" id="PF17836">
    <property type="entry name" value="PglD_N"/>
    <property type="match status" value="1"/>
</dbReference>
<organism evidence="9 10">
    <name type="scientific">Parapedobacter defluvii</name>
    <dbReference type="NCBI Taxonomy" id="2045106"/>
    <lineage>
        <taxon>Bacteria</taxon>
        <taxon>Pseudomonadati</taxon>
        <taxon>Bacteroidota</taxon>
        <taxon>Sphingobacteriia</taxon>
        <taxon>Sphingobacteriales</taxon>
        <taxon>Sphingobacteriaceae</taxon>
        <taxon>Parapedobacter</taxon>
    </lineage>
</organism>
<gene>
    <name evidence="9" type="ORF">GCM10011386_33770</name>
</gene>
<dbReference type="InterPro" id="IPR001451">
    <property type="entry name" value="Hexapep"/>
</dbReference>
<dbReference type="PANTHER" id="PTHR43300">
    <property type="entry name" value="ACETYLTRANSFERASE"/>
    <property type="match status" value="1"/>
</dbReference>
<dbReference type="Proteomes" id="UP000597338">
    <property type="component" value="Unassembled WGS sequence"/>
</dbReference>
<accession>A0ABQ1MFK9</accession>
<keyword evidence="6" id="KW-0457">Lysine biosynthesis</keyword>
<protein>
    <submittedName>
        <fullName evidence="9">Acetyltransferase</fullName>
    </submittedName>
</protein>
<keyword evidence="2" id="KW-0028">Amino-acid biosynthesis</keyword>
<dbReference type="InterPro" id="IPR041561">
    <property type="entry name" value="PglD_N"/>
</dbReference>
<dbReference type="InterPro" id="IPR050179">
    <property type="entry name" value="Trans_hexapeptide_repeat"/>
</dbReference>
<evidence type="ECO:0000256" key="5">
    <source>
        <dbReference type="ARBA" id="ARBA00022915"/>
    </source>
</evidence>
<dbReference type="CDD" id="cd03360">
    <property type="entry name" value="LbH_AT_putative"/>
    <property type="match status" value="1"/>
</dbReference>